<keyword evidence="3" id="KW-1185">Reference proteome</keyword>
<proteinExistence type="predicted"/>
<feature type="chain" id="PRO_5043370746" description="Secreted protein" evidence="1">
    <location>
        <begin position="35"/>
        <end position="87"/>
    </location>
</feature>
<evidence type="ECO:0000313" key="2">
    <source>
        <dbReference type="EMBL" id="CAK1547237.1"/>
    </source>
</evidence>
<reference evidence="2 3" key="1">
    <citation type="submission" date="2023-11" db="EMBL/GenBank/DDBJ databases">
        <authorList>
            <person name="Okamura Y."/>
        </authorList>
    </citation>
    <scope>NUCLEOTIDE SEQUENCE [LARGE SCALE GENOMIC DNA]</scope>
</reference>
<dbReference type="Proteomes" id="UP001497472">
    <property type="component" value="Unassembled WGS sequence"/>
</dbReference>
<organism evidence="2 3">
    <name type="scientific">Leptosia nina</name>
    <dbReference type="NCBI Taxonomy" id="320188"/>
    <lineage>
        <taxon>Eukaryota</taxon>
        <taxon>Metazoa</taxon>
        <taxon>Ecdysozoa</taxon>
        <taxon>Arthropoda</taxon>
        <taxon>Hexapoda</taxon>
        <taxon>Insecta</taxon>
        <taxon>Pterygota</taxon>
        <taxon>Neoptera</taxon>
        <taxon>Endopterygota</taxon>
        <taxon>Lepidoptera</taxon>
        <taxon>Glossata</taxon>
        <taxon>Ditrysia</taxon>
        <taxon>Papilionoidea</taxon>
        <taxon>Pieridae</taxon>
        <taxon>Pierinae</taxon>
        <taxon>Leptosia</taxon>
    </lineage>
</organism>
<gene>
    <name evidence="2" type="ORF">LNINA_LOCUS6728</name>
</gene>
<dbReference type="EMBL" id="CAVLEF010000009">
    <property type="protein sequence ID" value="CAK1547237.1"/>
    <property type="molecule type" value="Genomic_DNA"/>
</dbReference>
<comment type="caution">
    <text evidence="2">The sequence shown here is derived from an EMBL/GenBank/DDBJ whole genome shotgun (WGS) entry which is preliminary data.</text>
</comment>
<sequence length="87" mass="9745">MIPITSQHYHNHLHWMSLTLHLLTFHCRVLLGSAEEVPLASFFIGDRDAMAKPGVRKRYSGGVLGALSFIELRHTAWKESSDGSSRA</sequence>
<protein>
    <recommendedName>
        <fullName evidence="4">Secreted protein</fullName>
    </recommendedName>
</protein>
<keyword evidence="1" id="KW-0732">Signal</keyword>
<name>A0AAV1JF13_9NEOP</name>
<evidence type="ECO:0008006" key="4">
    <source>
        <dbReference type="Google" id="ProtNLM"/>
    </source>
</evidence>
<dbReference type="AlphaFoldDB" id="A0AAV1JF13"/>
<evidence type="ECO:0000313" key="3">
    <source>
        <dbReference type="Proteomes" id="UP001497472"/>
    </source>
</evidence>
<accession>A0AAV1JF13</accession>
<feature type="signal peptide" evidence="1">
    <location>
        <begin position="1"/>
        <end position="34"/>
    </location>
</feature>
<evidence type="ECO:0000256" key="1">
    <source>
        <dbReference type="SAM" id="SignalP"/>
    </source>
</evidence>